<keyword evidence="1 4" id="KW-0479">Metal-binding</keyword>
<dbReference type="EMBL" id="PPCV01000011">
    <property type="protein sequence ID" value="RXW31255.1"/>
    <property type="molecule type" value="Genomic_DNA"/>
</dbReference>
<dbReference type="CDD" id="cd01637">
    <property type="entry name" value="IMPase_like"/>
    <property type="match status" value="1"/>
</dbReference>
<evidence type="ECO:0000313" key="5">
    <source>
        <dbReference type="EMBL" id="RXW31255.1"/>
    </source>
</evidence>
<name>A0A4Q2EHC1_9ACTN</name>
<dbReference type="Pfam" id="PF00459">
    <property type="entry name" value="Inositol_P"/>
    <property type="match status" value="1"/>
</dbReference>
<accession>A0A4Q2EHC1</accession>
<protein>
    <submittedName>
        <fullName evidence="5">Inositol monophosphatase</fullName>
    </submittedName>
</protein>
<feature type="binding site" evidence="4">
    <location>
        <position position="92"/>
    </location>
    <ligand>
        <name>Mg(2+)</name>
        <dbReference type="ChEBI" id="CHEBI:18420"/>
        <label>1</label>
        <note>catalytic</note>
    </ligand>
</feature>
<dbReference type="Gene3D" id="3.30.540.10">
    <property type="entry name" value="Fructose-1,6-Bisphosphatase, subunit A, domain 1"/>
    <property type="match status" value="1"/>
</dbReference>
<keyword evidence="3 4" id="KW-0460">Magnesium</keyword>
<evidence type="ECO:0000256" key="1">
    <source>
        <dbReference type="ARBA" id="ARBA00022723"/>
    </source>
</evidence>
<dbReference type="GO" id="GO:0008934">
    <property type="term" value="F:inositol monophosphate 1-phosphatase activity"/>
    <property type="evidence" value="ECO:0007669"/>
    <property type="project" value="TreeGrafter"/>
</dbReference>
<dbReference type="Gene3D" id="3.40.190.80">
    <property type="match status" value="1"/>
</dbReference>
<dbReference type="GO" id="GO:0007165">
    <property type="term" value="P:signal transduction"/>
    <property type="evidence" value="ECO:0007669"/>
    <property type="project" value="TreeGrafter"/>
</dbReference>
<dbReference type="RefSeq" id="WP_129459689.1">
    <property type="nucleotide sequence ID" value="NZ_PPCV01000011.1"/>
</dbReference>
<dbReference type="OrthoDB" id="9772456at2"/>
<dbReference type="PANTHER" id="PTHR20854">
    <property type="entry name" value="INOSITOL MONOPHOSPHATASE"/>
    <property type="match status" value="1"/>
</dbReference>
<feature type="binding site" evidence="4">
    <location>
        <position position="66"/>
    </location>
    <ligand>
        <name>Mg(2+)</name>
        <dbReference type="ChEBI" id="CHEBI:18420"/>
        <label>1</label>
        <note>catalytic</note>
    </ligand>
</feature>
<keyword evidence="6" id="KW-1185">Reference proteome</keyword>
<evidence type="ECO:0000256" key="4">
    <source>
        <dbReference type="PIRSR" id="PIRSR600760-2"/>
    </source>
</evidence>
<evidence type="ECO:0000313" key="6">
    <source>
        <dbReference type="Proteomes" id="UP000290624"/>
    </source>
</evidence>
<evidence type="ECO:0000256" key="3">
    <source>
        <dbReference type="ARBA" id="ARBA00022842"/>
    </source>
</evidence>
<proteinExistence type="predicted"/>
<evidence type="ECO:0000256" key="2">
    <source>
        <dbReference type="ARBA" id="ARBA00022801"/>
    </source>
</evidence>
<gene>
    <name evidence="5" type="ORF">C1706_13145</name>
</gene>
<comment type="caution">
    <text evidence="5">The sequence shown here is derived from an EMBL/GenBank/DDBJ whole genome shotgun (WGS) entry which is preliminary data.</text>
</comment>
<dbReference type="InterPro" id="IPR000760">
    <property type="entry name" value="Inositol_monophosphatase-like"/>
</dbReference>
<dbReference type="GO" id="GO:0006020">
    <property type="term" value="P:inositol metabolic process"/>
    <property type="evidence" value="ECO:0007669"/>
    <property type="project" value="TreeGrafter"/>
</dbReference>
<feature type="binding site" evidence="4">
    <location>
        <position position="204"/>
    </location>
    <ligand>
        <name>Mg(2+)</name>
        <dbReference type="ChEBI" id="CHEBI:18420"/>
        <label>1</label>
        <note>catalytic</note>
    </ligand>
</feature>
<keyword evidence="2" id="KW-0378">Hydrolase</keyword>
<dbReference type="PANTHER" id="PTHR20854:SF4">
    <property type="entry name" value="INOSITOL-1-MONOPHOSPHATASE-RELATED"/>
    <property type="match status" value="1"/>
</dbReference>
<sequence>MRTDDVNALIREVTERLILPRFRHLAPDEVIQKHPGDLVTVADREAEVALTQALQRATPDAVIVGEEATFADPTTLTRLNGADHAWVIDPVDGTRNFAHGSEDFGVMLAEVRGGQTVRGWIWQPRHDQFFEVERGSGATCNGESLSPVRPHDAPWTAAVWGTLESAHDPRLQMRRTRGACAIDYPALARGEVDALAYRSIHPWDHLAGALLVTELGGVSRVDGRPYGPGVTGALIVTASSEQAAQAVEDLART</sequence>
<dbReference type="PRINTS" id="PR00377">
    <property type="entry name" value="IMPHPHTASES"/>
</dbReference>
<dbReference type="InterPro" id="IPR020583">
    <property type="entry name" value="Inositol_monoP_metal-BS"/>
</dbReference>
<dbReference type="GO" id="GO:0046872">
    <property type="term" value="F:metal ion binding"/>
    <property type="evidence" value="ECO:0007669"/>
    <property type="project" value="UniProtKB-KW"/>
</dbReference>
<dbReference type="SUPFAM" id="SSF56655">
    <property type="entry name" value="Carbohydrate phosphatase"/>
    <property type="match status" value="1"/>
</dbReference>
<organism evidence="5 6">
    <name type="scientific">Propioniciclava flava</name>
    <dbReference type="NCBI Taxonomy" id="2072026"/>
    <lineage>
        <taxon>Bacteria</taxon>
        <taxon>Bacillati</taxon>
        <taxon>Actinomycetota</taxon>
        <taxon>Actinomycetes</taxon>
        <taxon>Propionibacteriales</taxon>
        <taxon>Propionibacteriaceae</taxon>
        <taxon>Propioniciclava</taxon>
    </lineage>
</organism>
<reference evidence="5 6" key="1">
    <citation type="submission" date="2018-01" db="EMBL/GenBank/DDBJ databases">
        <title>Lactibacter flavus gen. nov., sp. nov., a novel bacterium of the family Propionibacteriaceae isolated from raw milk and dairy products.</title>
        <authorList>
            <person name="Wenning M."/>
            <person name="Breitenwieser F."/>
            <person name="Huptas C."/>
            <person name="von Neubeck M."/>
            <person name="Busse H.-J."/>
            <person name="Scherer S."/>
        </authorList>
    </citation>
    <scope>NUCLEOTIDE SEQUENCE [LARGE SCALE GENOMIC DNA]</scope>
    <source>
        <strain evidence="5 6">VG341</strain>
    </source>
</reference>
<dbReference type="PROSITE" id="PS00629">
    <property type="entry name" value="IMP_1"/>
    <property type="match status" value="1"/>
</dbReference>
<comment type="cofactor">
    <cofactor evidence="4">
        <name>Mg(2+)</name>
        <dbReference type="ChEBI" id="CHEBI:18420"/>
    </cofactor>
</comment>
<feature type="binding site" evidence="4">
    <location>
        <position position="89"/>
    </location>
    <ligand>
        <name>Mg(2+)</name>
        <dbReference type="ChEBI" id="CHEBI:18420"/>
        <label>1</label>
        <note>catalytic</note>
    </ligand>
</feature>
<dbReference type="AlphaFoldDB" id="A0A4Q2EHC1"/>
<dbReference type="Proteomes" id="UP000290624">
    <property type="component" value="Unassembled WGS sequence"/>
</dbReference>